<evidence type="ECO:0000256" key="2">
    <source>
        <dbReference type="ARBA" id="ARBA00022723"/>
    </source>
</evidence>
<dbReference type="GO" id="GO:0008270">
    <property type="term" value="F:zinc ion binding"/>
    <property type="evidence" value="ECO:0007669"/>
    <property type="project" value="UniProtKB-KW"/>
</dbReference>
<evidence type="ECO:0000313" key="9">
    <source>
        <dbReference type="EMBL" id="EEN49692.1"/>
    </source>
</evidence>
<evidence type="ECO:0000256" key="3">
    <source>
        <dbReference type="ARBA" id="ARBA00022737"/>
    </source>
</evidence>
<evidence type="ECO:0000256" key="4">
    <source>
        <dbReference type="ARBA" id="ARBA00022771"/>
    </source>
</evidence>
<evidence type="ECO:0000256" key="7">
    <source>
        <dbReference type="PROSITE-ProRule" id="PRU00042"/>
    </source>
</evidence>
<keyword evidence="6" id="KW-0539">Nucleus</keyword>
<evidence type="ECO:0000256" key="6">
    <source>
        <dbReference type="ARBA" id="ARBA00023242"/>
    </source>
</evidence>
<dbReference type="AlphaFoldDB" id="C3ZCI8"/>
<evidence type="ECO:0000256" key="5">
    <source>
        <dbReference type="ARBA" id="ARBA00022833"/>
    </source>
</evidence>
<feature type="domain" description="C2H2-type" evidence="8">
    <location>
        <begin position="90"/>
        <end position="113"/>
    </location>
</feature>
<dbReference type="InParanoid" id="C3ZCI8"/>
<keyword evidence="4 7" id="KW-0863">Zinc-finger</keyword>
<feature type="domain" description="C2H2-type" evidence="8">
    <location>
        <begin position="32"/>
        <end position="59"/>
    </location>
</feature>
<dbReference type="PANTHER" id="PTHR23226:SF416">
    <property type="entry name" value="FI01424P"/>
    <property type="match status" value="1"/>
</dbReference>
<dbReference type="PANTHER" id="PTHR23226">
    <property type="entry name" value="ZINC FINGER AND SCAN DOMAIN-CONTAINING"/>
    <property type="match status" value="1"/>
</dbReference>
<dbReference type="PROSITE" id="PS50157">
    <property type="entry name" value="ZINC_FINGER_C2H2_2"/>
    <property type="match status" value="2"/>
</dbReference>
<organism>
    <name type="scientific">Branchiostoma floridae</name>
    <name type="common">Florida lancelet</name>
    <name type="synonym">Amphioxus</name>
    <dbReference type="NCBI Taxonomy" id="7739"/>
    <lineage>
        <taxon>Eukaryota</taxon>
        <taxon>Metazoa</taxon>
        <taxon>Chordata</taxon>
        <taxon>Cephalochordata</taxon>
        <taxon>Leptocardii</taxon>
        <taxon>Amphioxiformes</taxon>
        <taxon>Branchiostomatidae</taxon>
        <taxon>Branchiostoma</taxon>
    </lineage>
</organism>
<dbReference type="GO" id="GO:0005634">
    <property type="term" value="C:nucleus"/>
    <property type="evidence" value="ECO:0007669"/>
    <property type="project" value="UniProtKB-SubCell"/>
</dbReference>
<dbReference type="EMBL" id="GG666608">
    <property type="protein sequence ID" value="EEN49692.1"/>
    <property type="molecule type" value="Genomic_DNA"/>
</dbReference>
<gene>
    <name evidence="9" type="ORF">BRAFLDRAFT_251540</name>
</gene>
<proteinExistence type="predicted"/>
<dbReference type="eggNOG" id="KOG1721">
    <property type="taxonomic scope" value="Eukaryota"/>
</dbReference>
<dbReference type="Gene3D" id="3.30.160.60">
    <property type="entry name" value="Classic Zinc Finger"/>
    <property type="match status" value="3"/>
</dbReference>
<keyword evidence="5" id="KW-0862">Zinc</keyword>
<feature type="non-terminal residue" evidence="9">
    <location>
        <position position="113"/>
    </location>
</feature>
<keyword evidence="3" id="KW-0677">Repeat</keyword>
<comment type="subcellular location">
    <subcellularLocation>
        <location evidence="1">Nucleus</location>
    </subcellularLocation>
</comment>
<keyword evidence="2" id="KW-0479">Metal-binding</keyword>
<dbReference type="SUPFAM" id="SSF57667">
    <property type="entry name" value="beta-beta-alpha zinc fingers"/>
    <property type="match status" value="2"/>
</dbReference>
<evidence type="ECO:0000256" key="1">
    <source>
        <dbReference type="ARBA" id="ARBA00004123"/>
    </source>
</evidence>
<sequence length="113" mass="13174">RGRLYVCSECEYQASRADVIKHQRLHTRARPYVCLLCNFAGTQNSHLRSHFKRHHSAPPKKTFTCSECGYKGGKKDVEKHLTVHTGFRPYVCLQCGHTTAQNNHMRKHFQRIH</sequence>
<evidence type="ECO:0000259" key="8">
    <source>
        <dbReference type="PROSITE" id="PS50157"/>
    </source>
</evidence>
<dbReference type="InterPro" id="IPR013087">
    <property type="entry name" value="Znf_C2H2_type"/>
</dbReference>
<accession>C3ZCI8</accession>
<dbReference type="InterPro" id="IPR036236">
    <property type="entry name" value="Znf_C2H2_sf"/>
</dbReference>
<reference evidence="9" key="1">
    <citation type="journal article" date="2008" name="Nature">
        <title>The amphioxus genome and the evolution of the chordate karyotype.</title>
        <authorList>
            <consortium name="US DOE Joint Genome Institute (JGI-PGF)"/>
            <person name="Putnam N.H."/>
            <person name="Butts T."/>
            <person name="Ferrier D.E.K."/>
            <person name="Furlong R.F."/>
            <person name="Hellsten U."/>
            <person name="Kawashima T."/>
            <person name="Robinson-Rechavi M."/>
            <person name="Shoguchi E."/>
            <person name="Terry A."/>
            <person name="Yu J.-K."/>
            <person name="Benito-Gutierrez E.L."/>
            <person name="Dubchak I."/>
            <person name="Garcia-Fernandez J."/>
            <person name="Gibson-Brown J.J."/>
            <person name="Grigoriev I.V."/>
            <person name="Horton A.C."/>
            <person name="de Jong P.J."/>
            <person name="Jurka J."/>
            <person name="Kapitonov V.V."/>
            <person name="Kohara Y."/>
            <person name="Kuroki Y."/>
            <person name="Lindquist E."/>
            <person name="Lucas S."/>
            <person name="Osoegawa K."/>
            <person name="Pennacchio L.A."/>
            <person name="Salamov A.A."/>
            <person name="Satou Y."/>
            <person name="Sauka-Spengler T."/>
            <person name="Schmutz J."/>
            <person name="Shin-I T."/>
            <person name="Toyoda A."/>
            <person name="Bronner-Fraser M."/>
            <person name="Fujiyama A."/>
            <person name="Holland L.Z."/>
            <person name="Holland P.W.H."/>
            <person name="Satoh N."/>
            <person name="Rokhsar D.S."/>
        </authorList>
    </citation>
    <scope>NUCLEOTIDE SEQUENCE [LARGE SCALE GENOMIC DNA]</scope>
    <source>
        <strain evidence="9">S238N-H82</strain>
        <tissue evidence="9">Testes</tissue>
    </source>
</reference>
<protein>
    <recommendedName>
        <fullName evidence="8">C2H2-type domain-containing protein</fullName>
    </recommendedName>
</protein>
<dbReference type="SMART" id="SM00355">
    <property type="entry name" value="ZnF_C2H2"/>
    <property type="match status" value="4"/>
</dbReference>
<name>C3ZCI8_BRAFL</name>
<feature type="non-terminal residue" evidence="9">
    <location>
        <position position="1"/>
    </location>
</feature>